<reference evidence="1 2" key="1">
    <citation type="submission" date="2014-04" db="EMBL/GenBank/DDBJ databases">
        <authorList>
            <consortium name="DOE Joint Genome Institute"/>
            <person name="Kuo A."/>
            <person name="Kohler A."/>
            <person name="Jargeat P."/>
            <person name="Nagy L.G."/>
            <person name="Floudas D."/>
            <person name="Copeland A."/>
            <person name="Barry K.W."/>
            <person name="Cichocki N."/>
            <person name="Veneault-Fourrey C."/>
            <person name="LaButti K."/>
            <person name="Lindquist E.A."/>
            <person name="Lipzen A."/>
            <person name="Lundell T."/>
            <person name="Morin E."/>
            <person name="Murat C."/>
            <person name="Sun H."/>
            <person name="Tunlid A."/>
            <person name="Henrissat B."/>
            <person name="Grigoriev I.V."/>
            <person name="Hibbett D.S."/>
            <person name="Martin F."/>
            <person name="Nordberg H.P."/>
            <person name="Cantor M.N."/>
            <person name="Hua S.X."/>
        </authorList>
    </citation>
    <scope>NUCLEOTIDE SEQUENCE [LARGE SCALE GENOMIC DNA]</scope>
    <source>
        <strain evidence="1 2">Ve08.2h10</strain>
    </source>
</reference>
<evidence type="ECO:0000313" key="1">
    <source>
        <dbReference type="EMBL" id="KIK73509.1"/>
    </source>
</evidence>
<name>A0A0D0D119_9AGAM</name>
<dbReference type="STRING" id="930991.A0A0D0D119"/>
<reference evidence="2" key="2">
    <citation type="submission" date="2015-01" db="EMBL/GenBank/DDBJ databases">
        <title>Evolutionary Origins and Diversification of the Mycorrhizal Mutualists.</title>
        <authorList>
            <consortium name="DOE Joint Genome Institute"/>
            <consortium name="Mycorrhizal Genomics Consortium"/>
            <person name="Kohler A."/>
            <person name="Kuo A."/>
            <person name="Nagy L.G."/>
            <person name="Floudas D."/>
            <person name="Copeland A."/>
            <person name="Barry K.W."/>
            <person name="Cichocki N."/>
            <person name="Veneault-Fourrey C."/>
            <person name="LaButti K."/>
            <person name="Lindquist E.A."/>
            <person name="Lipzen A."/>
            <person name="Lundell T."/>
            <person name="Morin E."/>
            <person name="Murat C."/>
            <person name="Riley R."/>
            <person name="Ohm R."/>
            <person name="Sun H."/>
            <person name="Tunlid A."/>
            <person name="Henrissat B."/>
            <person name="Grigoriev I.V."/>
            <person name="Hibbett D.S."/>
            <person name="Martin F."/>
        </authorList>
    </citation>
    <scope>NUCLEOTIDE SEQUENCE [LARGE SCALE GENOMIC DNA]</scope>
    <source>
        <strain evidence="2">Ve08.2h10</strain>
    </source>
</reference>
<organism evidence="1 2">
    <name type="scientific">Paxillus rubicundulus Ve08.2h10</name>
    <dbReference type="NCBI Taxonomy" id="930991"/>
    <lineage>
        <taxon>Eukaryota</taxon>
        <taxon>Fungi</taxon>
        <taxon>Dikarya</taxon>
        <taxon>Basidiomycota</taxon>
        <taxon>Agaricomycotina</taxon>
        <taxon>Agaricomycetes</taxon>
        <taxon>Agaricomycetidae</taxon>
        <taxon>Boletales</taxon>
        <taxon>Paxilineae</taxon>
        <taxon>Paxillaceae</taxon>
        <taxon>Paxillus</taxon>
    </lineage>
</organism>
<protein>
    <submittedName>
        <fullName evidence="1">Uncharacterized protein</fullName>
    </submittedName>
</protein>
<dbReference type="HOGENOM" id="CLU_1928295_0_0_1"/>
<keyword evidence="2" id="KW-1185">Reference proteome</keyword>
<dbReference type="InParanoid" id="A0A0D0D119"/>
<sequence length="131" mass="14968">MQPGTNPLQGHDIHIGSMLEYPLRKVPFDVVKVKGCWASDTFLIYLRRHAQILTPFIQAQPLIHEVFLHYTMPPFTDKPVSILFLSIGDIPSSYNQDLLQDRTALRTATHPLASHLFALVISRVVYLLYLQ</sequence>
<accession>A0A0D0D119</accession>
<dbReference type="Proteomes" id="UP000054538">
    <property type="component" value="Unassembled WGS sequence"/>
</dbReference>
<evidence type="ECO:0000313" key="2">
    <source>
        <dbReference type="Proteomes" id="UP000054538"/>
    </source>
</evidence>
<gene>
    <name evidence="1" type="ORF">PAXRUDRAFT_20770</name>
</gene>
<dbReference type="AlphaFoldDB" id="A0A0D0D119"/>
<dbReference type="EMBL" id="KN829670">
    <property type="protein sequence ID" value="KIK73509.1"/>
    <property type="molecule type" value="Genomic_DNA"/>
</dbReference>
<proteinExistence type="predicted"/>
<dbReference type="OrthoDB" id="2678913at2759"/>